<accession>A0A485PFJ8</accession>
<dbReference type="AlphaFoldDB" id="A0A485PFJ8"/>
<evidence type="ECO:0000313" key="2">
    <source>
        <dbReference type="EMBL" id="VFV43108.1"/>
    </source>
</evidence>
<evidence type="ECO:0000313" key="3">
    <source>
        <dbReference type="Proteomes" id="UP000386466"/>
    </source>
</evidence>
<sequence>DNTNTRHRDGFSSSVSGNLGFGLGTSDQKGLDIGRADWSEMSNRRSAGGESIGFGFDAHSP</sequence>
<protein>
    <submittedName>
        <fullName evidence="2">Muc19 variant 12</fullName>
    </submittedName>
</protein>
<feature type="non-terminal residue" evidence="2">
    <location>
        <position position="1"/>
    </location>
</feature>
<proteinExistence type="predicted"/>
<organism evidence="2 3">
    <name type="scientific">Lynx pardinus</name>
    <name type="common">Iberian lynx</name>
    <name type="synonym">Felis pardina</name>
    <dbReference type="NCBI Taxonomy" id="191816"/>
    <lineage>
        <taxon>Eukaryota</taxon>
        <taxon>Metazoa</taxon>
        <taxon>Chordata</taxon>
        <taxon>Craniata</taxon>
        <taxon>Vertebrata</taxon>
        <taxon>Euteleostomi</taxon>
        <taxon>Mammalia</taxon>
        <taxon>Eutheria</taxon>
        <taxon>Laurasiatheria</taxon>
        <taxon>Carnivora</taxon>
        <taxon>Feliformia</taxon>
        <taxon>Felidae</taxon>
        <taxon>Felinae</taxon>
        <taxon>Lynx</taxon>
    </lineage>
</organism>
<dbReference type="Proteomes" id="UP000386466">
    <property type="component" value="Unassembled WGS sequence"/>
</dbReference>
<name>A0A485PFJ8_LYNPA</name>
<evidence type="ECO:0000256" key="1">
    <source>
        <dbReference type="SAM" id="MobiDB-lite"/>
    </source>
</evidence>
<dbReference type="EMBL" id="CAAGRJ010033241">
    <property type="protein sequence ID" value="VFV43108.1"/>
    <property type="molecule type" value="Genomic_DNA"/>
</dbReference>
<keyword evidence="3" id="KW-1185">Reference proteome</keyword>
<feature type="non-terminal residue" evidence="2">
    <location>
        <position position="61"/>
    </location>
</feature>
<feature type="compositionally biased region" description="Basic and acidic residues" evidence="1">
    <location>
        <begin position="1"/>
        <end position="10"/>
    </location>
</feature>
<reference evidence="2 3" key="1">
    <citation type="submission" date="2019-01" db="EMBL/GenBank/DDBJ databases">
        <authorList>
            <person name="Alioto T."/>
            <person name="Alioto T."/>
        </authorList>
    </citation>
    <scope>NUCLEOTIDE SEQUENCE [LARGE SCALE GENOMIC DNA]</scope>
</reference>
<feature type="region of interest" description="Disordered" evidence="1">
    <location>
        <begin position="1"/>
        <end position="26"/>
    </location>
</feature>
<gene>
    <name evidence="2" type="ORF">LYPA_23C013865</name>
</gene>